<evidence type="ECO:0000313" key="2">
    <source>
        <dbReference type="Proteomes" id="UP000267798"/>
    </source>
</evidence>
<dbReference type="Pfam" id="PF14425">
    <property type="entry name" value="Imm3"/>
    <property type="match status" value="1"/>
</dbReference>
<organism evidence="1 2">
    <name type="scientific">Paenibacillus pinisoli</name>
    <dbReference type="NCBI Taxonomy" id="1276110"/>
    <lineage>
        <taxon>Bacteria</taxon>
        <taxon>Bacillati</taxon>
        <taxon>Bacillota</taxon>
        <taxon>Bacilli</taxon>
        <taxon>Bacillales</taxon>
        <taxon>Paenibacillaceae</taxon>
        <taxon>Paenibacillus</taxon>
    </lineage>
</organism>
<dbReference type="EMBL" id="QXQB01000003">
    <property type="protein sequence ID" value="RJX39120.1"/>
    <property type="molecule type" value="Genomic_DNA"/>
</dbReference>
<protein>
    <submittedName>
        <fullName evidence="1">Uncharacterized protein</fullName>
    </submittedName>
</protein>
<dbReference type="Proteomes" id="UP000267798">
    <property type="component" value="Unassembled WGS sequence"/>
</dbReference>
<keyword evidence="2" id="KW-1185">Reference proteome</keyword>
<dbReference type="AlphaFoldDB" id="A0A3A6PFY1"/>
<proteinExistence type="predicted"/>
<accession>A0A3A6PFY1</accession>
<dbReference type="InterPro" id="IPR025678">
    <property type="entry name" value="Imm3"/>
</dbReference>
<sequence>MLYKPGDDACMNANVIEEGETEKTIFYISLAHLQINNGIISARIHEQIKNIIKVFDIDNFVEELGLDDAKDLSRRVESLEIEIQNVEVIG</sequence>
<gene>
    <name evidence="1" type="ORF">D3P09_16645</name>
</gene>
<name>A0A3A6PFY1_9BACL</name>
<comment type="caution">
    <text evidence="1">The sequence shown here is derived from an EMBL/GenBank/DDBJ whole genome shotgun (WGS) entry which is preliminary data.</text>
</comment>
<reference evidence="1 2" key="1">
    <citation type="submission" date="2018-09" db="EMBL/GenBank/DDBJ databases">
        <title>Paenibacillus aracenensis nov. sp. isolated from a cave in southern Spain.</title>
        <authorList>
            <person name="Jurado V."/>
            <person name="Gutierrez-Patricio S."/>
            <person name="Gonzalez-Pimentel J.L."/>
            <person name="Miller A.Z."/>
            <person name="Laiz L."/>
            <person name="Saiz-Jimenez C."/>
        </authorList>
    </citation>
    <scope>NUCLEOTIDE SEQUENCE [LARGE SCALE GENOMIC DNA]</scope>
    <source>
        <strain evidence="1 2">JCM 19203</strain>
    </source>
</reference>
<evidence type="ECO:0000313" key="1">
    <source>
        <dbReference type="EMBL" id="RJX39120.1"/>
    </source>
</evidence>